<dbReference type="AlphaFoldDB" id="A0A5J4VXF5"/>
<proteinExistence type="predicted"/>
<gene>
    <name evidence="1" type="ORF">EZS28_017463</name>
</gene>
<dbReference type="EMBL" id="SNRW01004557">
    <property type="protein sequence ID" value="KAA6387013.1"/>
    <property type="molecule type" value="Genomic_DNA"/>
</dbReference>
<name>A0A5J4VXF5_9EUKA</name>
<organism evidence="1 2">
    <name type="scientific">Streblomastix strix</name>
    <dbReference type="NCBI Taxonomy" id="222440"/>
    <lineage>
        <taxon>Eukaryota</taxon>
        <taxon>Metamonada</taxon>
        <taxon>Preaxostyla</taxon>
        <taxon>Oxymonadida</taxon>
        <taxon>Streblomastigidae</taxon>
        <taxon>Streblomastix</taxon>
    </lineage>
</organism>
<sequence length="219" mass="24618">MTSANPHLPTEQAIAHPPRDAVNIGYQVIDRAVNITNQVVLGALTALQGLLKPVFPETVLNKALISVFLSLSSRSKIAFDNLEENLLQNIFVDDDDISPQPLNNQLRNLEKTRQENAALEFILLQHQQINGALREERRVALNEANLVSRSQDLQTLASTIENFKIFQKEMLQQRVKFCESINSYLSQNTGSEISTISEFDNAGLPYDHFAYSSLFNGQY</sequence>
<accession>A0A5J4VXF5</accession>
<evidence type="ECO:0000313" key="1">
    <source>
        <dbReference type="EMBL" id="KAA6387013.1"/>
    </source>
</evidence>
<dbReference type="Proteomes" id="UP000324800">
    <property type="component" value="Unassembled WGS sequence"/>
</dbReference>
<evidence type="ECO:0000313" key="2">
    <source>
        <dbReference type="Proteomes" id="UP000324800"/>
    </source>
</evidence>
<comment type="caution">
    <text evidence="1">The sequence shown here is derived from an EMBL/GenBank/DDBJ whole genome shotgun (WGS) entry which is preliminary data.</text>
</comment>
<reference evidence="1 2" key="1">
    <citation type="submission" date="2019-03" db="EMBL/GenBank/DDBJ databases">
        <title>Single cell metagenomics reveals metabolic interactions within the superorganism composed of flagellate Streblomastix strix and complex community of Bacteroidetes bacteria on its surface.</title>
        <authorList>
            <person name="Treitli S.C."/>
            <person name="Kolisko M."/>
            <person name="Husnik F."/>
            <person name="Keeling P."/>
            <person name="Hampl V."/>
        </authorList>
    </citation>
    <scope>NUCLEOTIDE SEQUENCE [LARGE SCALE GENOMIC DNA]</scope>
    <source>
        <strain evidence="1">ST1C</strain>
    </source>
</reference>
<dbReference type="OrthoDB" id="10666028at2759"/>
<protein>
    <submittedName>
        <fullName evidence="1">Uncharacterized protein</fullName>
    </submittedName>
</protein>